<dbReference type="SUPFAM" id="SSF46785">
    <property type="entry name" value="Winged helix' DNA-binding domain"/>
    <property type="match status" value="1"/>
</dbReference>
<dbReference type="InterPro" id="IPR001845">
    <property type="entry name" value="HTH_ArsR_DNA-bd_dom"/>
</dbReference>
<dbReference type="PROSITE" id="PS50987">
    <property type="entry name" value="HTH_ARSR_2"/>
    <property type="match status" value="1"/>
</dbReference>
<dbReference type="GO" id="GO:0003700">
    <property type="term" value="F:DNA-binding transcription factor activity"/>
    <property type="evidence" value="ECO:0007669"/>
    <property type="project" value="InterPro"/>
</dbReference>
<dbReference type="Proteomes" id="UP001334804">
    <property type="component" value="Chromosome"/>
</dbReference>
<evidence type="ECO:0000256" key="1">
    <source>
        <dbReference type="ARBA" id="ARBA00023015"/>
    </source>
</evidence>
<protein>
    <submittedName>
        <fullName evidence="5">Helix-turn-helix domain-containing protein</fullName>
    </submittedName>
</protein>
<dbReference type="Pfam" id="PF12840">
    <property type="entry name" value="HTH_20"/>
    <property type="match status" value="1"/>
</dbReference>
<dbReference type="RefSeq" id="WP_091619793.1">
    <property type="nucleotide sequence ID" value="NZ_CP109071.1"/>
</dbReference>
<gene>
    <name evidence="5" type="ORF">GA0070608_0131</name>
    <name evidence="6" type="ORF">OIE14_03420</name>
</gene>
<evidence type="ECO:0000256" key="3">
    <source>
        <dbReference type="ARBA" id="ARBA00023163"/>
    </source>
</evidence>
<dbReference type="Gene3D" id="1.10.10.10">
    <property type="entry name" value="Winged helix-like DNA-binding domain superfamily/Winged helix DNA-binding domain"/>
    <property type="match status" value="1"/>
</dbReference>
<dbReference type="InterPro" id="IPR051011">
    <property type="entry name" value="Metal_resp_trans_reg"/>
</dbReference>
<dbReference type="Proteomes" id="UP000199343">
    <property type="component" value="Unassembled WGS sequence"/>
</dbReference>
<dbReference type="EMBL" id="CP109071">
    <property type="protein sequence ID" value="WSA33139.1"/>
    <property type="molecule type" value="Genomic_DNA"/>
</dbReference>
<dbReference type="EMBL" id="FMIC01000002">
    <property type="protein sequence ID" value="SCL46891.1"/>
    <property type="molecule type" value="Genomic_DNA"/>
</dbReference>
<evidence type="ECO:0000313" key="6">
    <source>
        <dbReference type="EMBL" id="WSA33139.1"/>
    </source>
</evidence>
<dbReference type="GO" id="GO:0003677">
    <property type="term" value="F:DNA binding"/>
    <property type="evidence" value="ECO:0007669"/>
    <property type="project" value="UniProtKB-KW"/>
</dbReference>
<keyword evidence="1" id="KW-0805">Transcription regulation</keyword>
<name>A0A1C6TZ39_9ACTN</name>
<dbReference type="InterPro" id="IPR011991">
    <property type="entry name" value="ArsR-like_HTH"/>
</dbReference>
<evidence type="ECO:0000313" key="8">
    <source>
        <dbReference type="Proteomes" id="UP001334804"/>
    </source>
</evidence>
<organism evidence="5 7">
    <name type="scientific">Micromonospora peucetia</name>
    <dbReference type="NCBI Taxonomy" id="47871"/>
    <lineage>
        <taxon>Bacteria</taxon>
        <taxon>Bacillati</taxon>
        <taxon>Actinomycetota</taxon>
        <taxon>Actinomycetes</taxon>
        <taxon>Micromonosporales</taxon>
        <taxon>Micromonosporaceae</taxon>
        <taxon>Micromonospora</taxon>
    </lineage>
</organism>
<dbReference type="PANTHER" id="PTHR43132:SF6">
    <property type="entry name" value="HTH-TYPE TRANSCRIPTIONAL REPRESSOR CZRA"/>
    <property type="match status" value="1"/>
</dbReference>
<proteinExistence type="predicted"/>
<feature type="domain" description="HTH arsR-type" evidence="4">
    <location>
        <begin position="221"/>
        <end position="319"/>
    </location>
</feature>
<dbReference type="InterPro" id="IPR036390">
    <property type="entry name" value="WH_DNA-bd_sf"/>
</dbReference>
<dbReference type="CDD" id="cd00090">
    <property type="entry name" value="HTH_ARSR"/>
    <property type="match status" value="1"/>
</dbReference>
<dbReference type="STRING" id="47871.GA0070608_0131"/>
<dbReference type="OrthoDB" id="3542816at2"/>
<dbReference type="PANTHER" id="PTHR43132">
    <property type="entry name" value="ARSENICAL RESISTANCE OPERON REPRESSOR ARSR-RELATED"/>
    <property type="match status" value="1"/>
</dbReference>
<reference evidence="6 8" key="2">
    <citation type="submission" date="2022-10" db="EMBL/GenBank/DDBJ databases">
        <title>The complete genomes of actinobacterial strains from the NBC collection.</title>
        <authorList>
            <person name="Joergensen T.S."/>
            <person name="Alvarez Arevalo M."/>
            <person name="Sterndorff E.B."/>
            <person name="Faurdal D."/>
            <person name="Vuksanovic O."/>
            <person name="Mourched A.-S."/>
            <person name="Charusanti P."/>
            <person name="Shaw S."/>
            <person name="Blin K."/>
            <person name="Weber T."/>
        </authorList>
    </citation>
    <scope>NUCLEOTIDE SEQUENCE [LARGE SCALE GENOMIC DNA]</scope>
    <source>
        <strain evidence="6 8">NBC 01809</strain>
    </source>
</reference>
<keyword evidence="8" id="KW-1185">Reference proteome</keyword>
<sequence>MTIFRVDADVLARARFGTSQLAESVAALSILMRPRPLPWHQAWRDTHLPAFREYLADDPVTGALVAHAVSPVWIADFLTVPPAHSDLTIDEELVELATVSDTRIRADLERVRQPLPAQLTAPGLAERAVALVRWLWDRSIAPEWPRRKRLLRADVVSRINRLASEGWEGVVRDMRPGMRWLGGGELQIDELPQERYNLRGRDLAFYATHCRGGWVSWRLPHRFGIIYPVTGIFTGAEDATPRSLVRLLGAARAAVLQHTAEPVSTSGLVGATGMPLGTVGHHLQVLLEAGMLHRRRSGREVFYWWTDTARALVAGSTST</sequence>
<reference evidence="5 7" key="1">
    <citation type="submission" date="2016-06" db="EMBL/GenBank/DDBJ databases">
        <authorList>
            <person name="Kjaerup R.B."/>
            <person name="Dalgaard T.S."/>
            <person name="Juul-Madsen H.R."/>
        </authorList>
    </citation>
    <scope>NUCLEOTIDE SEQUENCE [LARGE SCALE GENOMIC DNA]</scope>
    <source>
        <strain evidence="5 7">DSM 43363</strain>
    </source>
</reference>
<keyword evidence="3" id="KW-0804">Transcription</keyword>
<evidence type="ECO:0000313" key="7">
    <source>
        <dbReference type="Proteomes" id="UP000199343"/>
    </source>
</evidence>
<evidence type="ECO:0000259" key="4">
    <source>
        <dbReference type="PROSITE" id="PS50987"/>
    </source>
</evidence>
<keyword evidence="2" id="KW-0238">DNA-binding</keyword>
<dbReference type="AlphaFoldDB" id="A0A1C6TZ39"/>
<accession>A0A1C6TZ39</accession>
<dbReference type="InterPro" id="IPR036388">
    <property type="entry name" value="WH-like_DNA-bd_sf"/>
</dbReference>
<evidence type="ECO:0000313" key="5">
    <source>
        <dbReference type="EMBL" id="SCL46891.1"/>
    </source>
</evidence>
<evidence type="ECO:0000256" key="2">
    <source>
        <dbReference type="ARBA" id="ARBA00023125"/>
    </source>
</evidence>